<feature type="region of interest" description="Disordered" evidence="1">
    <location>
        <begin position="43"/>
        <end position="67"/>
    </location>
</feature>
<accession>A0ABT4SLU6</accession>
<keyword evidence="4" id="KW-0378">Hydrolase</keyword>
<proteinExistence type="predicted"/>
<feature type="domain" description="Beta-lactamase-related" evidence="2">
    <location>
        <begin position="21"/>
        <end position="331"/>
    </location>
</feature>
<dbReference type="RefSeq" id="WP_270159135.1">
    <property type="nucleotide sequence ID" value="NZ_JAPNNL010000213.1"/>
</dbReference>
<dbReference type="InterPro" id="IPR012338">
    <property type="entry name" value="Beta-lactam/transpept-like"/>
</dbReference>
<feature type="domain" description="DUF7586" evidence="3">
    <location>
        <begin position="360"/>
        <end position="437"/>
    </location>
</feature>
<comment type="caution">
    <text evidence="4">The sequence shown here is derived from an EMBL/GenBank/DDBJ whole genome shotgun (WGS) entry which is preliminary data.</text>
</comment>
<evidence type="ECO:0000259" key="3">
    <source>
        <dbReference type="Pfam" id="PF24491"/>
    </source>
</evidence>
<dbReference type="Pfam" id="PF00144">
    <property type="entry name" value="Beta-lactamase"/>
    <property type="match status" value="1"/>
</dbReference>
<dbReference type="Pfam" id="PF24491">
    <property type="entry name" value="DUF7586"/>
    <property type="match status" value="1"/>
</dbReference>
<protein>
    <submittedName>
        <fullName evidence="4">Serine hydrolase</fullName>
    </submittedName>
</protein>
<name>A0ABT4SLU6_9ACTN</name>
<dbReference type="InterPro" id="IPR001466">
    <property type="entry name" value="Beta-lactam-related"/>
</dbReference>
<dbReference type="InterPro" id="IPR056008">
    <property type="entry name" value="DUF7586"/>
</dbReference>
<dbReference type="SUPFAM" id="SSF56601">
    <property type="entry name" value="beta-lactamase/transpeptidase-like"/>
    <property type="match status" value="1"/>
</dbReference>
<dbReference type="PANTHER" id="PTHR46825">
    <property type="entry name" value="D-ALANYL-D-ALANINE-CARBOXYPEPTIDASE/ENDOPEPTIDASE AMPH"/>
    <property type="match status" value="1"/>
</dbReference>
<dbReference type="Gene3D" id="3.40.710.10">
    <property type="entry name" value="DD-peptidase/beta-lactamase superfamily"/>
    <property type="match status" value="1"/>
</dbReference>
<keyword evidence="5" id="KW-1185">Reference proteome</keyword>
<evidence type="ECO:0000259" key="2">
    <source>
        <dbReference type="Pfam" id="PF00144"/>
    </source>
</evidence>
<sequence length="458" mass="48777">MTLVGQVTARALMRRLAVEQSGSRVPSIVAAIVRDGRIVWQAGRGRTTGPAGPDASRVAEGGEPTPATQYRLGSITKSMVAVVVMRLRDEGLLDLADPVGRHVPEARAGEATIAQLLSHTGGLTAEPPTDWWERTPGVPAGELLGRLGPGEVKHRPGRRYHYSNAGYALLGEVVARVRKAPWLEAVRAEVLEPLGMRDTTARPRPPHATGYAVHPYADVLLTEPEHDHGAMAPAGQLWSTAGDLARWASFVAGDTGGVLEAGTLAEMREPATVDDGDAWTGGYGLGLQLARHQGRRLAGHTGSMPGFLATVWADPAEATGALFLANTTSGVGRTLLFDLLAILDEHEPRLPREWAPQAADPGLLALTGLWHWGPAPFTLRLLPDRGLSLAPVSGGGRASRFVPREDGTWLGLDGYYAGETLRVAADHLDLNSFVFTREPYDPRAPIPGGAGEWHTPNA</sequence>
<dbReference type="InterPro" id="IPR050491">
    <property type="entry name" value="AmpC-like"/>
</dbReference>
<evidence type="ECO:0000313" key="5">
    <source>
        <dbReference type="Proteomes" id="UP001144036"/>
    </source>
</evidence>
<gene>
    <name evidence="4" type="ORF">OUY22_32780</name>
</gene>
<organism evidence="4 5">
    <name type="scientific">Nonomuraea corallina</name>
    <dbReference type="NCBI Taxonomy" id="2989783"/>
    <lineage>
        <taxon>Bacteria</taxon>
        <taxon>Bacillati</taxon>
        <taxon>Actinomycetota</taxon>
        <taxon>Actinomycetes</taxon>
        <taxon>Streptosporangiales</taxon>
        <taxon>Streptosporangiaceae</taxon>
        <taxon>Nonomuraea</taxon>
    </lineage>
</organism>
<dbReference type="GO" id="GO:0016787">
    <property type="term" value="F:hydrolase activity"/>
    <property type="evidence" value="ECO:0007669"/>
    <property type="project" value="UniProtKB-KW"/>
</dbReference>
<evidence type="ECO:0000313" key="4">
    <source>
        <dbReference type="EMBL" id="MDA0638207.1"/>
    </source>
</evidence>
<dbReference type="Proteomes" id="UP001144036">
    <property type="component" value="Unassembled WGS sequence"/>
</dbReference>
<reference evidence="4" key="1">
    <citation type="submission" date="2022-11" db="EMBL/GenBank/DDBJ databases">
        <title>Nonomuraea corallina sp. nov., a new species of the genus Nonomuraea isolated from sea side sediment in Thai sea.</title>
        <authorList>
            <person name="Ngamcharungchit C."/>
            <person name="Matsumoto A."/>
            <person name="Suriyachadkun C."/>
            <person name="Panbangred W."/>
            <person name="Inahashi Y."/>
            <person name="Intra B."/>
        </authorList>
    </citation>
    <scope>NUCLEOTIDE SEQUENCE</scope>
    <source>
        <strain evidence="4">MCN248</strain>
    </source>
</reference>
<dbReference type="PANTHER" id="PTHR46825:SF7">
    <property type="entry name" value="D-ALANYL-D-ALANINE CARBOXYPEPTIDASE"/>
    <property type="match status" value="1"/>
</dbReference>
<evidence type="ECO:0000256" key="1">
    <source>
        <dbReference type="SAM" id="MobiDB-lite"/>
    </source>
</evidence>
<dbReference type="EMBL" id="JAPNNL010000213">
    <property type="protein sequence ID" value="MDA0638207.1"/>
    <property type="molecule type" value="Genomic_DNA"/>
</dbReference>